<dbReference type="AlphaFoldDB" id="A0A820EGD7"/>
<dbReference type="EMBL" id="CAJNOE010000481">
    <property type="protein sequence ID" value="CAF1237388.1"/>
    <property type="molecule type" value="Genomic_DNA"/>
</dbReference>
<reference evidence="2" key="1">
    <citation type="submission" date="2021-02" db="EMBL/GenBank/DDBJ databases">
        <authorList>
            <person name="Nowell W R."/>
        </authorList>
    </citation>
    <scope>NUCLEOTIDE SEQUENCE</scope>
</reference>
<organism evidence="2 3">
    <name type="scientific">Adineta steineri</name>
    <dbReference type="NCBI Taxonomy" id="433720"/>
    <lineage>
        <taxon>Eukaryota</taxon>
        <taxon>Metazoa</taxon>
        <taxon>Spiralia</taxon>
        <taxon>Gnathifera</taxon>
        <taxon>Rotifera</taxon>
        <taxon>Eurotatoria</taxon>
        <taxon>Bdelloidea</taxon>
        <taxon>Adinetida</taxon>
        <taxon>Adinetidae</taxon>
        <taxon>Adineta</taxon>
    </lineage>
</organism>
<dbReference type="Proteomes" id="UP000663868">
    <property type="component" value="Unassembled WGS sequence"/>
</dbReference>
<dbReference type="EMBL" id="CAJOBB010010518">
    <property type="protein sequence ID" value="CAF4246236.1"/>
    <property type="molecule type" value="Genomic_DNA"/>
</dbReference>
<evidence type="ECO:0000313" key="2">
    <source>
        <dbReference type="EMBL" id="CAF4246236.1"/>
    </source>
</evidence>
<dbReference type="Proteomes" id="UP000663860">
    <property type="component" value="Unassembled WGS sequence"/>
</dbReference>
<comment type="caution">
    <text evidence="2">The sequence shown here is derived from an EMBL/GenBank/DDBJ whole genome shotgun (WGS) entry which is preliminary data.</text>
</comment>
<dbReference type="InterPro" id="IPR001611">
    <property type="entry name" value="Leu-rich_rpt"/>
</dbReference>
<dbReference type="Pfam" id="PF13516">
    <property type="entry name" value="LRR_6"/>
    <property type="match status" value="2"/>
</dbReference>
<dbReference type="Gene3D" id="3.80.10.10">
    <property type="entry name" value="Ribonuclease Inhibitor"/>
    <property type="match status" value="2"/>
</dbReference>
<accession>A0A820EGD7</accession>
<evidence type="ECO:0000313" key="3">
    <source>
        <dbReference type="Proteomes" id="UP000663868"/>
    </source>
</evidence>
<sequence length="173" mass="19785">MNNFTEDKNDNDYLTIEAYGSIHMNKSVWYNAKPQELTTDQVESLVKQLKTNSTISILSLQNTNLNAASAYHLSKLLKVNTKIKWLHLSHNEITDVGVQAICSVMETNNRTVTFLDLAKNRITDKSVDQIIQMILKNPQLVALILRVNYLSIEGQQRIVDIAVSRKPRLRIYL</sequence>
<evidence type="ECO:0000313" key="1">
    <source>
        <dbReference type="EMBL" id="CAF1237388.1"/>
    </source>
</evidence>
<dbReference type="SMART" id="SM00368">
    <property type="entry name" value="LRR_RI"/>
    <property type="match status" value="3"/>
</dbReference>
<dbReference type="InterPro" id="IPR032675">
    <property type="entry name" value="LRR_dom_sf"/>
</dbReference>
<dbReference type="InterPro" id="IPR052394">
    <property type="entry name" value="LRR-containing"/>
</dbReference>
<gene>
    <name evidence="1" type="ORF">IZO911_LOCUS30598</name>
    <name evidence="2" type="ORF">KXQ929_LOCUS42553</name>
</gene>
<proteinExistence type="predicted"/>
<name>A0A820EGD7_9BILA</name>
<dbReference type="PANTHER" id="PTHR24114">
    <property type="entry name" value="LEUCINE RICH REPEAT FAMILY PROTEIN"/>
    <property type="match status" value="1"/>
</dbReference>
<protein>
    <submittedName>
        <fullName evidence="2">Uncharacterized protein</fullName>
    </submittedName>
</protein>
<dbReference type="SUPFAM" id="SSF52047">
    <property type="entry name" value="RNI-like"/>
    <property type="match status" value="1"/>
</dbReference>
<dbReference type="PANTHER" id="PTHR24114:SF2">
    <property type="entry name" value="F-BOX DOMAIN-CONTAINING PROTEIN-RELATED"/>
    <property type="match status" value="1"/>
</dbReference>